<evidence type="ECO:0000313" key="2">
    <source>
        <dbReference type="Proteomes" id="UP001060085"/>
    </source>
</evidence>
<reference evidence="2" key="1">
    <citation type="journal article" date="2023" name="Nat. Plants">
        <title>Single-cell RNA sequencing provides a high-resolution roadmap for understanding the multicellular compartmentation of specialized metabolism.</title>
        <authorList>
            <person name="Sun S."/>
            <person name="Shen X."/>
            <person name="Li Y."/>
            <person name="Li Y."/>
            <person name="Wang S."/>
            <person name="Li R."/>
            <person name="Zhang H."/>
            <person name="Shen G."/>
            <person name="Guo B."/>
            <person name="Wei J."/>
            <person name="Xu J."/>
            <person name="St-Pierre B."/>
            <person name="Chen S."/>
            <person name="Sun C."/>
        </authorList>
    </citation>
    <scope>NUCLEOTIDE SEQUENCE [LARGE SCALE GENOMIC DNA]</scope>
</reference>
<dbReference type="EMBL" id="CM044705">
    <property type="protein sequence ID" value="KAI5661972.1"/>
    <property type="molecule type" value="Genomic_DNA"/>
</dbReference>
<dbReference type="Proteomes" id="UP001060085">
    <property type="component" value="Linkage Group LG05"/>
</dbReference>
<name>A0ACC0ANE2_CATRO</name>
<comment type="caution">
    <text evidence="1">The sequence shown here is derived from an EMBL/GenBank/DDBJ whole genome shotgun (WGS) entry which is preliminary data.</text>
</comment>
<gene>
    <name evidence="1" type="ORF">M9H77_21295</name>
</gene>
<sequence length="459" mass="52399">MPFTTRLQCPLLFISDMGPRKNEKLLREQGLSGNPYRFLFGEVKEMAQMGSKAKAKPIPFTNDIIPRVMPFILKTINTYGKRSFIWAGPRPTLLVMDPELIREVLSKSYVYQKIPVHAMGKLLAFGLASQDTQKWSKHRRLLSSAFHLEKLKLMVPAFDLKLSPWRDHVNWMCDLIFKLLLDGRKIFELQQELVKLIVEFSRSIYIPGVRYLPTKRIRKIKALARKVQSSVLNIINKRVKAMQAGEPSADDLLGILLESNFKEIQAHGSKKFGMSFKEVIEECKLFYFAGQETTAVLLIFGNNNPDIEGLNRVKVVTMILNEILRLNPLGVMHSRIVHGETKLAELLYRLKQLFLLSILLHLDEQIWGADGKEFNPERCNDEVANATKGQHVFVPFGSGPRVCISQNFAMLEAKMALSMILQHFSFELSPSYAHAPHTVIILQPQYGAQLIVRKVQCQN</sequence>
<protein>
    <submittedName>
        <fullName evidence="1">Uncharacterized protein</fullName>
    </submittedName>
</protein>
<evidence type="ECO:0000313" key="1">
    <source>
        <dbReference type="EMBL" id="KAI5661972.1"/>
    </source>
</evidence>
<organism evidence="1 2">
    <name type="scientific">Catharanthus roseus</name>
    <name type="common">Madagascar periwinkle</name>
    <name type="synonym">Vinca rosea</name>
    <dbReference type="NCBI Taxonomy" id="4058"/>
    <lineage>
        <taxon>Eukaryota</taxon>
        <taxon>Viridiplantae</taxon>
        <taxon>Streptophyta</taxon>
        <taxon>Embryophyta</taxon>
        <taxon>Tracheophyta</taxon>
        <taxon>Spermatophyta</taxon>
        <taxon>Magnoliopsida</taxon>
        <taxon>eudicotyledons</taxon>
        <taxon>Gunneridae</taxon>
        <taxon>Pentapetalae</taxon>
        <taxon>asterids</taxon>
        <taxon>lamiids</taxon>
        <taxon>Gentianales</taxon>
        <taxon>Apocynaceae</taxon>
        <taxon>Rauvolfioideae</taxon>
        <taxon>Vinceae</taxon>
        <taxon>Catharanthinae</taxon>
        <taxon>Catharanthus</taxon>
    </lineage>
</organism>
<accession>A0ACC0ANE2</accession>
<keyword evidence="2" id="KW-1185">Reference proteome</keyword>
<proteinExistence type="predicted"/>